<evidence type="ECO:0000313" key="2">
    <source>
        <dbReference type="EMBL" id="SVC41684.1"/>
    </source>
</evidence>
<dbReference type="InterPro" id="IPR015943">
    <property type="entry name" value="WD40/YVTN_repeat-like_dom_sf"/>
</dbReference>
<dbReference type="SUPFAM" id="SSF50998">
    <property type="entry name" value="Quinoprotein alcohol dehydrogenase-like"/>
    <property type="match status" value="1"/>
</dbReference>
<dbReference type="EMBL" id="UINC01090069">
    <property type="protein sequence ID" value="SVC41684.1"/>
    <property type="molecule type" value="Genomic_DNA"/>
</dbReference>
<name>A0A382LY53_9ZZZZ</name>
<evidence type="ECO:0000259" key="1">
    <source>
        <dbReference type="Pfam" id="PF13360"/>
    </source>
</evidence>
<dbReference type="InterPro" id="IPR002372">
    <property type="entry name" value="PQQ_rpt_dom"/>
</dbReference>
<gene>
    <name evidence="2" type="ORF">METZ01_LOCUS294538</name>
</gene>
<sequence>KAWSSPVIWGNQVWFTNAEADGHKLWAVCLDAKTGKVLHNKLVFEIAKPQKSPVSMNSYASCTPVIEEGRVYVSFGAHGNACLDTKNGAVIWQRQDKELYCDHFRLPASSPILHEGLMYLLFDGADKQFVVALDKKTGKTKWLHKRAFDYRTNNGDRKKAYGTPVVFTHKGQAQLVAPAGVATEALDPTSGKLLWTASTGGMNASGLPQYGHGLVFVNNGMGSMSAIRPDGTGNVEAVWSTRRNIPKKSSVILHGPHLYMVADTGVASCLDAKSGKSLWSERLDAGQFAASPILSKGRLYFFSINGDVVVTAAEPKFKVLARGKFDDGFMATPAVTGNALILRTKSAVYRVE</sequence>
<dbReference type="AlphaFoldDB" id="A0A382LY53"/>
<dbReference type="PANTHER" id="PTHR34512:SF30">
    <property type="entry name" value="OUTER MEMBRANE PROTEIN ASSEMBLY FACTOR BAMB"/>
    <property type="match status" value="1"/>
</dbReference>
<dbReference type="Gene3D" id="2.130.10.10">
    <property type="entry name" value="YVTN repeat-like/Quinoprotein amine dehydrogenase"/>
    <property type="match status" value="2"/>
</dbReference>
<dbReference type="Pfam" id="PF13360">
    <property type="entry name" value="PQQ_2"/>
    <property type="match status" value="2"/>
</dbReference>
<feature type="domain" description="Pyrrolo-quinoline quinone repeat" evidence="1">
    <location>
        <begin position="238"/>
        <end position="310"/>
    </location>
</feature>
<protein>
    <recommendedName>
        <fullName evidence="1">Pyrrolo-quinoline quinone repeat domain-containing protein</fullName>
    </recommendedName>
</protein>
<dbReference type="PANTHER" id="PTHR34512">
    <property type="entry name" value="CELL SURFACE PROTEIN"/>
    <property type="match status" value="1"/>
</dbReference>
<reference evidence="2" key="1">
    <citation type="submission" date="2018-05" db="EMBL/GenBank/DDBJ databases">
        <authorList>
            <person name="Lanie J.A."/>
            <person name="Ng W.-L."/>
            <person name="Kazmierczak K.M."/>
            <person name="Andrzejewski T.M."/>
            <person name="Davidsen T.M."/>
            <person name="Wayne K.J."/>
            <person name="Tettelin H."/>
            <person name="Glass J.I."/>
            <person name="Rusch D."/>
            <person name="Podicherti R."/>
            <person name="Tsui H.-C.T."/>
            <person name="Winkler M.E."/>
        </authorList>
    </citation>
    <scope>NUCLEOTIDE SEQUENCE</scope>
</reference>
<proteinExistence type="predicted"/>
<organism evidence="2">
    <name type="scientific">marine metagenome</name>
    <dbReference type="NCBI Taxonomy" id="408172"/>
    <lineage>
        <taxon>unclassified sequences</taxon>
        <taxon>metagenomes</taxon>
        <taxon>ecological metagenomes</taxon>
    </lineage>
</organism>
<accession>A0A382LY53</accession>
<feature type="non-terminal residue" evidence="2">
    <location>
        <position position="1"/>
    </location>
</feature>
<dbReference type="InterPro" id="IPR011047">
    <property type="entry name" value="Quinoprotein_ADH-like_sf"/>
</dbReference>
<feature type="domain" description="Pyrrolo-quinoline quinone repeat" evidence="1">
    <location>
        <begin position="28"/>
        <end position="165"/>
    </location>
</feature>